<reference evidence="1" key="1">
    <citation type="submission" date="2020-03" db="EMBL/GenBank/DDBJ databases">
        <title>Complete genome sequence of sixteen Streptomyces strains facilitates identification of candidate genes involved in plant growth-promotion in grain legumes and cereals.</title>
        <authorList>
            <person name="Gopalakrishnan S."/>
            <person name="Thakur V."/>
            <person name="Saxena R."/>
            <person name="Vadlamudi S."/>
            <person name="Purohit S."/>
            <person name="Kumar V."/>
            <person name="Rathore A."/>
            <person name="Chitikineni A."/>
            <person name="Varshney R.K."/>
        </authorList>
    </citation>
    <scope>NUCLEOTIDE SEQUENCE</scope>
    <source>
        <strain evidence="1">CAI-93</strain>
    </source>
</reference>
<accession>A0ACC7XTT1</accession>
<proteinExistence type="predicted"/>
<organism evidence="1 2">
    <name type="scientific">Streptomyces fungicidicus</name>
    <dbReference type="NCBI Taxonomy" id="68203"/>
    <lineage>
        <taxon>Bacteria</taxon>
        <taxon>Bacillati</taxon>
        <taxon>Actinomycetota</taxon>
        <taxon>Actinomycetes</taxon>
        <taxon>Kitasatosporales</taxon>
        <taxon>Streptomycetaceae</taxon>
        <taxon>Streptomyces</taxon>
    </lineage>
</organism>
<name>A0ACC7XTT1_9ACTN</name>
<gene>
    <name evidence="1" type="ORF">G6W56_02295</name>
</gene>
<evidence type="ECO:0000313" key="2">
    <source>
        <dbReference type="Proteomes" id="UP000556843"/>
    </source>
</evidence>
<sequence length="636" mass="68895">MRDEGGAGQAGDGAASEPLAPYTVIQDRFELRETIGSGGMGEVRRAYDRRLDRFVAMKGLLGHTGMSADTQRTARDRARREAKALAKVEHQNVVTVHDQVETDDQVWIVMKLLEGRSLADLLRHEGVLGVPRAADIGLQILQGLRAVHRAKVVHRDVKPGNVLVRDGGLAILVDFGIASIAGANKLTKLGVPIGTPPYMAPELFVPASPGPTPASDLWALGVTLYEMAEGRLPFRGHEVWEVQEDIRSAPEPPYRYSGPLAPVIQGLLDPDKDHRLDAATAEAMLREVLRDPDLPAAPLPEQPTQAAAPDFTPDPEQPAAPEEPPVVREGEQGGGRRGWKTGLAVVLAAVLAGGGWYFSQGDEPSGSSGSGSEPAVTAAEKRWEKWRSANEVLRVGVKADQPRLSEKLADGSFEGFDVSMALAIAEALGYERDDVQFVAVNSDNRSSMLTHLQVDMVVASYSITDQREGEVDFVGPYIYAGRTFLVRKESARYELDSSADIKKENVAVCTALGSTYVEHLKEEKYRIYEPQPAGYEGCVEKLLNKSTDVYAVASDDILLAGHAYKRPDDVKLLEIGAGTEEYGIAMRPGDRALKGKVCEALGQVITSGEWKAMYDEHLSVLSLPRRGAPNPPKCAT</sequence>
<keyword evidence="2" id="KW-1185">Reference proteome</keyword>
<protein>
    <submittedName>
        <fullName evidence="1">Transporter substrate-binding domain-containing protein</fullName>
    </submittedName>
</protein>
<evidence type="ECO:0000313" key="1">
    <source>
        <dbReference type="EMBL" id="NUV73031.1"/>
    </source>
</evidence>
<comment type="caution">
    <text evidence="1">The sequence shown here is derived from an EMBL/GenBank/DDBJ whole genome shotgun (WGS) entry which is preliminary data.</text>
</comment>
<dbReference type="EMBL" id="JAANNW010000002">
    <property type="protein sequence ID" value="NUV73031.1"/>
    <property type="molecule type" value="Genomic_DNA"/>
</dbReference>
<dbReference type="Proteomes" id="UP000556843">
    <property type="component" value="Unassembled WGS sequence"/>
</dbReference>